<dbReference type="GO" id="GO:0005737">
    <property type="term" value="C:cytoplasm"/>
    <property type="evidence" value="ECO:0007669"/>
    <property type="project" value="UniProtKB-SubCell"/>
</dbReference>
<dbReference type="InterPro" id="IPR004374">
    <property type="entry name" value="PrfB"/>
</dbReference>
<dbReference type="AlphaFoldDB" id="A0A8J6I2N0"/>
<dbReference type="SUPFAM" id="SSF75620">
    <property type="entry name" value="Release factor"/>
    <property type="match status" value="1"/>
</dbReference>
<dbReference type="Proteomes" id="UP000657177">
    <property type="component" value="Unassembled WGS sequence"/>
</dbReference>
<dbReference type="Gene3D" id="3.30.160.20">
    <property type="match status" value="1"/>
</dbReference>
<dbReference type="HAMAP" id="MF_00094">
    <property type="entry name" value="Rel_fac_2"/>
    <property type="match status" value="1"/>
</dbReference>
<feature type="modified residue" description="N5-methylglutamine" evidence="6">
    <location>
        <position position="229"/>
    </location>
</feature>
<accession>A0A8J6I2N0</accession>
<evidence type="ECO:0000256" key="4">
    <source>
        <dbReference type="ARBA" id="ARBA00022481"/>
    </source>
</evidence>
<keyword evidence="10" id="KW-1185">Reference proteome</keyword>
<dbReference type="Gene3D" id="3.30.70.1660">
    <property type="match status" value="1"/>
</dbReference>
<keyword evidence="7" id="KW-0175">Coiled coil</keyword>
<dbReference type="InterPro" id="IPR000352">
    <property type="entry name" value="Pep_chain_release_fac_I"/>
</dbReference>
<dbReference type="FunFam" id="3.30.160.20:FF:000010">
    <property type="entry name" value="Peptide chain release factor 2"/>
    <property type="match status" value="1"/>
</dbReference>
<dbReference type="Pfam" id="PF00472">
    <property type="entry name" value="RF-1"/>
    <property type="match status" value="1"/>
</dbReference>
<evidence type="ECO:0000256" key="2">
    <source>
        <dbReference type="ARBA" id="ARBA00010835"/>
    </source>
</evidence>
<evidence type="ECO:0000256" key="7">
    <source>
        <dbReference type="SAM" id="Coils"/>
    </source>
</evidence>
<name>A0A8J6I2N0_9FIRM</name>
<keyword evidence="4 6" id="KW-0488">Methylation</keyword>
<evidence type="ECO:0000256" key="6">
    <source>
        <dbReference type="HAMAP-Rule" id="MF_00094"/>
    </source>
</evidence>
<reference evidence="9" key="1">
    <citation type="submission" date="2020-06" db="EMBL/GenBank/DDBJ databases">
        <title>Novel chitinolytic bacterium.</title>
        <authorList>
            <person name="Ungkulpasvich U."/>
            <person name="Kosugi A."/>
            <person name="Uke A."/>
        </authorList>
    </citation>
    <scope>NUCLEOTIDE SEQUENCE</scope>
    <source>
        <strain evidence="9">UUS1-1</strain>
    </source>
</reference>
<keyword evidence="6" id="KW-0963">Cytoplasm</keyword>
<comment type="caution">
    <text evidence="9">The sequence shown here is derived from an EMBL/GenBank/DDBJ whole genome shotgun (WGS) entry which is preliminary data.</text>
</comment>
<evidence type="ECO:0000313" key="9">
    <source>
        <dbReference type="EMBL" id="MBA2133349.1"/>
    </source>
</evidence>
<feature type="coiled-coil region" evidence="7">
    <location>
        <begin position="30"/>
        <end position="57"/>
    </location>
</feature>
<evidence type="ECO:0000256" key="5">
    <source>
        <dbReference type="ARBA" id="ARBA00022917"/>
    </source>
</evidence>
<dbReference type="NCBIfam" id="TIGR00020">
    <property type="entry name" value="prfB"/>
    <property type="match status" value="1"/>
</dbReference>
<evidence type="ECO:0000313" key="10">
    <source>
        <dbReference type="Proteomes" id="UP000657177"/>
    </source>
</evidence>
<keyword evidence="5 6" id="KW-0648">Protein biosynthesis</keyword>
<sequence>MFDLERKSKRVQELEAETTAPDFWTDQQKAQQVMQELNRYRQEIQAVETLEKQLADNGELLELALAEDDTEVMAEVARGVKALANAVDRLELTTFLKGEFDRSNAYLSIHPGAGGTESQDWASMLLRMYTRWAERHDYKVDLIELLPGEEAGIKSATLFIQGENAYGNLRSEKGVHRLVRISPFDASGRRHTSFSSVDVTPEFNDEFEIEIRPDELKIDTYRSGGAGGQHVNKTDSAVRITHLPTGIVVACQNERSQFQNKETAMRLLKAKLAEMYRKEQQAKLEQIKGEQMEIAWGSQIRSYIFCPYTLVKDHRTEVETGNVQAVMDGEIDLFIESFLRSPFNKG</sequence>
<evidence type="ECO:0000259" key="8">
    <source>
        <dbReference type="PROSITE" id="PS00745"/>
    </source>
</evidence>
<comment type="similarity">
    <text evidence="2 6">Belongs to the prokaryotic/mitochondrial release factor family.</text>
</comment>
<dbReference type="SMART" id="SM00937">
    <property type="entry name" value="PCRF"/>
    <property type="match status" value="1"/>
</dbReference>
<organism evidence="9 10">
    <name type="scientific">Capillibacterium thermochitinicola</name>
    <dbReference type="NCBI Taxonomy" id="2699427"/>
    <lineage>
        <taxon>Bacteria</taxon>
        <taxon>Bacillati</taxon>
        <taxon>Bacillota</taxon>
        <taxon>Capillibacterium</taxon>
    </lineage>
</organism>
<dbReference type="PANTHER" id="PTHR43116">
    <property type="entry name" value="PEPTIDE CHAIN RELEASE FACTOR 2"/>
    <property type="match status" value="1"/>
</dbReference>
<dbReference type="GO" id="GO:0016149">
    <property type="term" value="F:translation release factor activity, codon specific"/>
    <property type="evidence" value="ECO:0007669"/>
    <property type="project" value="UniProtKB-UniRule"/>
</dbReference>
<gene>
    <name evidence="6 9" type="primary">prfB</name>
    <name evidence="9" type="ORF">G5B42_07305</name>
</gene>
<dbReference type="InterPro" id="IPR005139">
    <property type="entry name" value="PCRF"/>
</dbReference>
<dbReference type="PROSITE" id="PS00745">
    <property type="entry name" value="RF_PROK_I"/>
    <property type="match status" value="1"/>
</dbReference>
<evidence type="ECO:0000256" key="1">
    <source>
        <dbReference type="ARBA" id="ARBA00002613"/>
    </source>
</evidence>
<protein>
    <recommendedName>
        <fullName evidence="3 6">Peptide chain release factor 2</fullName>
        <shortName evidence="6">RF-2</shortName>
    </recommendedName>
</protein>
<evidence type="ECO:0000256" key="3">
    <source>
        <dbReference type="ARBA" id="ARBA00019192"/>
    </source>
</evidence>
<dbReference type="Pfam" id="PF03462">
    <property type="entry name" value="PCRF"/>
    <property type="match status" value="1"/>
</dbReference>
<comment type="PTM">
    <text evidence="6">Methylated by PrmC. Methylation increases the termination efficiency of RF2.</text>
</comment>
<comment type="function">
    <text evidence="1 6">Peptide chain release factor 2 directs the termination of translation in response to the peptide chain termination codons UGA and UAA.</text>
</comment>
<dbReference type="PANTHER" id="PTHR43116:SF3">
    <property type="entry name" value="CLASS I PEPTIDE CHAIN RELEASE FACTOR"/>
    <property type="match status" value="1"/>
</dbReference>
<dbReference type="InterPro" id="IPR045853">
    <property type="entry name" value="Pep_chain_release_fac_I_sf"/>
</dbReference>
<comment type="subcellular location">
    <subcellularLocation>
        <location evidence="6">Cytoplasm</location>
    </subcellularLocation>
</comment>
<dbReference type="EMBL" id="JAAKDE010000014">
    <property type="protein sequence ID" value="MBA2133349.1"/>
    <property type="molecule type" value="Genomic_DNA"/>
</dbReference>
<dbReference type="Gene3D" id="1.20.58.410">
    <property type="entry name" value="Release factor"/>
    <property type="match status" value="1"/>
</dbReference>
<feature type="domain" description="Prokaryotic-type class I peptide chain release factors" evidence="8">
    <location>
        <begin position="222"/>
        <end position="238"/>
    </location>
</feature>
<proteinExistence type="inferred from homology"/>